<dbReference type="GO" id="GO:0003677">
    <property type="term" value="F:DNA binding"/>
    <property type="evidence" value="ECO:0007669"/>
    <property type="project" value="UniProtKB-KW"/>
</dbReference>
<evidence type="ECO:0000256" key="1">
    <source>
        <dbReference type="ARBA" id="ARBA00023015"/>
    </source>
</evidence>
<keyword evidence="2" id="KW-0238">DNA-binding</keyword>
<dbReference type="CDD" id="cd00090">
    <property type="entry name" value="HTH_ARSR"/>
    <property type="match status" value="1"/>
</dbReference>
<organism evidence="5">
    <name type="scientific">candidate division WOR-3 bacterium</name>
    <dbReference type="NCBI Taxonomy" id="2052148"/>
    <lineage>
        <taxon>Bacteria</taxon>
        <taxon>Bacteria division WOR-3</taxon>
    </lineage>
</organism>
<evidence type="ECO:0000256" key="2">
    <source>
        <dbReference type="ARBA" id="ARBA00023125"/>
    </source>
</evidence>
<dbReference type="SMART" id="SM00418">
    <property type="entry name" value="HTH_ARSR"/>
    <property type="match status" value="1"/>
</dbReference>
<evidence type="ECO:0000256" key="3">
    <source>
        <dbReference type="ARBA" id="ARBA00023163"/>
    </source>
</evidence>
<sequence length="159" mass="18131">MNISAQTCSGRLPTLSAAYSANNFSTSKSMSKRCIKSGKWSGISPIDEIPKLHIICTMRRRMAETGYRASRVCRILGNPTAYQVIKLLLNKPKTPGELADEIGVSVTTISDVLRNLRNIDLIRYEVRANERIYWIKDASVSTITKWLENFVQNMRYKQW</sequence>
<dbReference type="GO" id="GO:0003700">
    <property type="term" value="F:DNA-binding transcription factor activity"/>
    <property type="evidence" value="ECO:0007669"/>
    <property type="project" value="InterPro"/>
</dbReference>
<evidence type="ECO:0000259" key="4">
    <source>
        <dbReference type="PROSITE" id="PS50987"/>
    </source>
</evidence>
<keyword evidence="3" id="KW-0804">Transcription</keyword>
<gene>
    <name evidence="5" type="ORF">ENV60_07690</name>
</gene>
<evidence type="ECO:0000313" key="5">
    <source>
        <dbReference type="EMBL" id="HGV98161.1"/>
    </source>
</evidence>
<dbReference type="Pfam" id="PF01022">
    <property type="entry name" value="HTH_5"/>
    <property type="match status" value="1"/>
</dbReference>
<protein>
    <submittedName>
        <fullName evidence="5">ArsR family transcriptional regulator</fullName>
    </submittedName>
</protein>
<dbReference type="PROSITE" id="PS50987">
    <property type="entry name" value="HTH_ARSR_2"/>
    <property type="match status" value="1"/>
</dbReference>
<dbReference type="InterPro" id="IPR036388">
    <property type="entry name" value="WH-like_DNA-bd_sf"/>
</dbReference>
<proteinExistence type="predicted"/>
<keyword evidence="1" id="KW-0805">Transcription regulation</keyword>
<dbReference type="AlphaFoldDB" id="A0A7C4TIA9"/>
<feature type="domain" description="HTH arsR-type" evidence="4">
    <location>
        <begin position="61"/>
        <end position="155"/>
    </location>
</feature>
<dbReference type="InterPro" id="IPR011991">
    <property type="entry name" value="ArsR-like_HTH"/>
</dbReference>
<dbReference type="InterPro" id="IPR051081">
    <property type="entry name" value="HTH_MetalResp_TranReg"/>
</dbReference>
<name>A0A7C4TIA9_UNCW3</name>
<dbReference type="PANTHER" id="PTHR33154:SF15">
    <property type="entry name" value="REGULATORY PROTEIN ARSR"/>
    <property type="match status" value="1"/>
</dbReference>
<dbReference type="InterPro" id="IPR001845">
    <property type="entry name" value="HTH_ArsR_DNA-bd_dom"/>
</dbReference>
<dbReference type="InterPro" id="IPR036390">
    <property type="entry name" value="WH_DNA-bd_sf"/>
</dbReference>
<comment type="caution">
    <text evidence="5">The sequence shown here is derived from an EMBL/GenBank/DDBJ whole genome shotgun (WGS) entry which is preliminary data.</text>
</comment>
<reference evidence="5" key="1">
    <citation type="journal article" date="2020" name="mSystems">
        <title>Genome- and Community-Level Interaction Insights into Carbon Utilization and Element Cycling Functions of Hydrothermarchaeota in Hydrothermal Sediment.</title>
        <authorList>
            <person name="Zhou Z."/>
            <person name="Liu Y."/>
            <person name="Xu W."/>
            <person name="Pan J."/>
            <person name="Luo Z.H."/>
            <person name="Li M."/>
        </authorList>
    </citation>
    <scope>NUCLEOTIDE SEQUENCE [LARGE SCALE GENOMIC DNA]</scope>
    <source>
        <strain evidence="5">SpSt-774</strain>
    </source>
</reference>
<dbReference type="PANTHER" id="PTHR33154">
    <property type="entry name" value="TRANSCRIPTIONAL REGULATOR, ARSR FAMILY"/>
    <property type="match status" value="1"/>
</dbReference>
<dbReference type="Gene3D" id="1.10.10.10">
    <property type="entry name" value="Winged helix-like DNA-binding domain superfamily/Winged helix DNA-binding domain"/>
    <property type="match status" value="1"/>
</dbReference>
<accession>A0A7C4TIA9</accession>
<dbReference type="SUPFAM" id="SSF46785">
    <property type="entry name" value="Winged helix' DNA-binding domain"/>
    <property type="match status" value="1"/>
</dbReference>
<dbReference type="EMBL" id="DTGZ01000142">
    <property type="protein sequence ID" value="HGV98161.1"/>
    <property type="molecule type" value="Genomic_DNA"/>
</dbReference>